<comment type="caution">
    <text evidence="3">The sequence shown here is derived from an EMBL/GenBank/DDBJ whole genome shotgun (WGS) entry which is preliminary data.</text>
</comment>
<evidence type="ECO:0000313" key="3">
    <source>
        <dbReference type="EMBL" id="KAK4810879.1"/>
    </source>
</evidence>
<dbReference type="GO" id="GO:0015074">
    <property type="term" value="P:DNA integration"/>
    <property type="evidence" value="ECO:0007669"/>
    <property type="project" value="InterPro"/>
</dbReference>
<dbReference type="InterPro" id="IPR036397">
    <property type="entry name" value="RNaseH_sf"/>
</dbReference>
<dbReference type="InterPro" id="IPR012337">
    <property type="entry name" value="RNaseH-like_sf"/>
</dbReference>
<protein>
    <recommendedName>
        <fullName evidence="2">Integrase catalytic domain-containing protein</fullName>
    </recommendedName>
</protein>
<evidence type="ECO:0000256" key="1">
    <source>
        <dbReference type="SAM" id="MobiDB-lite"/>
    </source>
</evidence>
<dbReference type="InterPro" id="IPR001584">
    <property type="entry name" value="Integrase_cat-core"/>
</dbReference>
<proteinExistence type="predicted"/>
<name>A0AAN7MR94_MYCAM</name>
<dbReference type="GO" id="GO:0003676">
    <property type="term" value="F:nucleic acid binding"/>
    <property type="evidence" value="ECO:0007669"/>
    <property type="project" value="InterPro"/>
</dbReference>
<dbReference type="SUPFAM" id="SSF53098">
    <property type="entry name" value="Ribonuclease H-like"/>
    <property type="match status" value="1"/>
</dbReference>
<dbReference type="EMBL" id="JAUNZN010000018">
    <property type="protein sequence ID" value="KAK4810879.1"/>
    <property type="molecule type" value="Genomic_DNA"/>
</dbReference>
<sequence>MDTIAQVIHECETCAAIKQTKRLKPLWYGGQCLKYKYGEAWQIDYITLPQTRQGKRYVLTMVEATTGWLETYPVPHATARKTILGLEKEVLWQHGTPERIESDNSLLCWSALSQTTHSKLLLPWAKANPFVGLLLLKDLGALEAPPALLIGSALACGGSVLEPAETGSVRHKAAPTSSQRPPLETPTTKTLPHTSNTVVESNRVSRILKVAKPNIVVMKLLAGGHKKDSKMPTKVHSFWQWLSGEWKP</sequence>
<dbReference type="PROSITE" id="PS50994">
    <property type="entry name" value="INTEGRASE"/>
    <property type="match status" value="1"/>
</dbReference>
<accession>A0AAN7MR94</accession>
<feature type="compositionally biased region" description="Low complexity" evidence="1">
    <location>
        <begin position="181"/>
        <end position="194"/>
    </location>
</feature>
<evidence type="ECO:0000313" key="4">
    <source>
        <dbReference type="Proteomes" id="UP001333110"/>
    </source>
</evidence>
<reference evidence="3 4" key="1">
    <citation type="journal article" date="2023" name="J. Hered.">
        <title>Chromosome-level genome of the wood stork (Mycteria americana) provides insight into avian chromosome evolution.</title>
        <authorList>
            <person name="Flamio R. Jr."/>
            <person name="Ramstad K.M."/>
        </authorList>
    </citation>
    <scope>NUCLEOTIDE SEQUENCE [LARGE SCALE GENOMIC DNA]</scope>
    <source>
        <strain evidence="3">JAX WOST 10</strain>
    </source>
</reference>
<keyword evidence="4" id="KW-1185">Reference proteome</keyword>
<dbReference type="Proteomes" id="UP001333110">
    <property type="component" value="Unassembled WGS sequence"/>
</dbReference>
<dbReference type="Pfam" id="PF00665">
    <property type="entry name" value="rve"/>
    <property type="match status" value="1"/>
</dbReference>
<feature type="region of interest" description="Disordered" evidence="1">
    <location>
        <begin position="166"/>
        <end position="194"/>
    </location>
</feature>
<evidence type="ECO:0000259" key="2">
    <source>
        <dbReference type="PROSITE" id="PS50994"/>
    </source>
</evidence>
<dbReference type="AlphaFoldDB" id="A0AAN7MR94"/>
<dbReference type="Gene3D" id="3.30.420.10">
    <property type="entry name" value="Ribonuclease H-like superfamily/Ribonuclease H"/>
    <property type="match status" value="1"/>
</dbReference>
<feature type="domain" description="Integrase catalytic" evidence="2">
    <location>
        <begin position="21"/>
        <end position="104"/>
    </location>
</feature>
<organism evidence="3 4">
    <name type="scientific">Mycteria americana</name>
    <name type="common">Wood stork</name>
    <dbReference type="NCBI Taxonomy" id="33587"/>
    <lineage>
        <taxon>Eukaryota</taxon>
        <taxon>Metazoa</taxon>
        <taxon>Chordata</taxon>
        <taxon>Craniata</taxon>
        <taxon>Vertebrata</taxon>
        <taxon>Euteleostomi</taxon>
        <taxon>Archelosauria</taxon>
        <taxon>Archosauria</taxon>
        <taxon>Dinosauria</taxon>
        <taxon>Saurischia</taxon>
        <taxon>Theropoda</taxon>
        <taxon>Coelurosauria</taxon>
        <taxon>Aves</taxon>
        <taxon>Neognathae</taxon>
        <taxon>Neoaves</taxon>
        <taxon>Aequornithes</taxon>
        <taxon>Ciconiiformes</taxon>
        <taxon>Ciconiidae</taxon>
        <taxon>Mycteria</taxon>
    </lineage>
</organism>
<gene>
    <name evidence="3" type="ORF">QYF61_013287</name>
</gene>